<dbReference type="SUPFAM" id="SSF50249">
    <property type="entry name" value="Nucleic acid-binding proteins"/>
    <property type="match status" value="1"/>
</dbReference>
<dbReference type="Pfam" id="PF02811">
    <property type="entry name" value="PHP"/>
    <property type="match status" value="1"/>
</dbReference>
<feature type="domain" description="Polymerase/histidinol phosphatase N-terminal" evidence="15">
    <location>
        <begin position="343"/>
        <end position="410"/>
    </location>
</feature>
<dbReference type="InterPro" id="IPR012337">
    <property type="entry name" value="RNaseH-like_sf"/>
</dbReference>
<dbReference type="GO" id="GO:0006261">
    <property type="term" value="P:DNA-templated DNA replication"/>
    <property type="evidence" value="ECO:0007669"/>
    <property type="project" value="UniProtKB-UniRule"/>
</dbReference>
<dbReference type="InterPro" id="IPR006054">
    <property type="entry name" value="DnaQ"/>
</dbReference>
<dbReference type="Gene3D" id="3.30.420.10">
    <property type="entry name" value="Ribonuclease H-like superfamily/Ribonuclease H"/>
    <property type="match status" value="1"/>
</dbReference>
<dbReference type="NCBIfam" id="TIGR01405">
    <property type="entry name" value="polC_Gram_pos"/>
    <property type="match status" value="1"/>
</dbReference>
<dbReference type="InterPro" id="IPR044923">
    <property type="entry name" value="PolC_middle_finger_sf"/>
</dbReference>
<dbReference type="InterPro" id="IPR013520">
    <property type="entry name" value="Ribonucl_H"/>
</dbReference>
<evidence type="ECO:0000256" key="12">
    <source>
        <dbReference type="ARBA" id="ARBA00070925"/>
    </source>
</evidence>
<sequence length="1467" mass="164901">MSDLFVKLMEQIEMPLEMRTSSAFSTADIIEVNVHSLSRLWEFHFSFAEILPIEIFRELHYRLTHTFKAADIKATFDIKADKVDYSDQDLLQAYYQEAFEHAPCNAASFKSSFASLKVSYQDGVLIIDTPQFVNNDHFKKNHIPNLVAQFEAFGFGQMAIEMVSNQEMTEAMKHSFVSNRQAILEKAVQENLEAQRSLEAMQPPAEEASDKQPSFDYKERVAQRQAGFEKASITPMIEVETEENRIVFEGMVFDVDRKTTRTGRHIINFKMTDYTSSFAMQKWAKDDDELRKFDMIAKGSWLRVQGNIENNQFTKSLTMNVQQIKEIVHHARKDLMPEGQKRVELHAHTNMSTMDALPTVESLIDTAAKWGHTAIAITDHGNVQSFPHGYHRARKAGIKAIFGIEANIVEDKVPISYDPIDMDLHEATYVVFDVETTGLSAMNNDLIQIAASKMYKGNIIEQFDEFINPGHPLSSFTTELTGITDNHLVGAKPLLQVLEEFQAFCQDTVLVAHNASFDIGFMNANYERNNLPLITQPVIDTLEFARNLYPEYKRHGLGPLTKRFQVSLDHHHMANYDAEATGRLLFIFLKEAREKHGLTNLMDLNTKLVAEDSYKKARIKHATIYVQNQTGLKNIFKLVSLSNVKYFEGVPRIPRTVLDQYRQGLLLGTACSEGEVFDAVLTKGVDAAVEVAKYYDFIEIMPPALYQPLIARELVKDQAGIEQAILDLVEVGRRLNKPVIATGNVHYIEPEEAIYREIIVRALGQGAMINRTIGRGEGAQPAPLPEAHFRTTNEMLDDFAFLGNDLAYQVVVQNSQDFADRIEAVEVVKGDLYTPFIDKAEETVAELTYQKAFEIYGNPLPDIIDLRIEKELTSILGNGFAVIYLASQMLVNRSNERGYLVGSRGSVGSSFVATMIGITEVNPMPPHYVCPNCQHSEFITDGSVGSGYDLADKNCPECGTAYKKDGQDIPFETFLGFDGDKVPDIDLNFSGDDQPSAHLDVRDIFGEEYAFRAGTVGTVAEKTAYGFVKGYERDFGKMYRDAEVDRLAAGAAGVKRTTGQHPGGIVVIPNYMDVYDFTPVQYPAEDVTASWQTTHFNFHDIDENVLKLDILGHDDPTMIKMLEDLAGIDAKTIPADDPGVMALFSGTEILGVTPEQIGTPTGMLGIPEFGTNFVRGMVNETHPTTFAELLQLSGLSHGTDVWLGNAQDLIKEGIATLKTVIGCRDDIMVYLMHAGLEPKMAFTIMERVRKGMWLKISEDERNSYIQAMRENNVPDWYIESCGKIKYMFPKAHAAAYVLMALRVAYFKVHYPIMYYCAYFSIRAKAFELKTMSGGLDAVKARMEDIALKRKNNEATNVENDLFTTLELVNEMLERGFKFGKLDLYKSHALEFQIEGDTLIPPFVALEGLGENVAKQIVRAREEGEFLSKMELRKRGGASQTIVEKMDDMGILGNLPEDNQLSLFDDFF</sequence>
<comment type="subcellular location">
    <subcellularLocation>
        <location evidence="13">Cytoplasm</location>
    </subcellularLocation>
</comment>
<dbReference type="InterPro" id="IPR028112">
    <property type="entry name" value="DNA_PolC-type_N_I"/>
</dbReference>
<keyword evidence="17" id="KW-1185">Reference proteome</keyword>
<feature type="domain" description="Exonuclease" evidence="14">
    <location>
        <begin position="428"/>
        <end position="594"/>
    </location>
</feature>
<dbReference type="Gene3D" id="3.30.1900.20">
    <property type="match status" value="1"/>
</dbReference>
<dbReference type="Pfam" id="PF17657">
    <property type="entry name" value="DNA_pol3_finger"/>
    <property type="match status" value="1"/>
</dbReference>
<keyword evidence="5 13" id="KW-0548">Nucleotidyltransferase</keyword>
<evidence type="ECO:0000256" key="1">
    <source>
        <dbReference type="ARBA" id="ARBA00003452"/>
    </source>
</evidence>
<evidence type="ECO:0000259" key="14">
    <source>
        <dbReference type="SMART" id="SM00479"/>
    </source>
</evidence>
<dbReference type="CDD" id="cd06127">
    <property type="entry name" value="DEDDh"/>
    <property type="match status" value="1"/>
</dbReference>
<evidence type="ECO:0000256" key="7">
    <source>
        <dbReference type="ARBA" id="ARBA00022722"/>
    </source>
</evidence>
<evidence type="ECO:0000256" key="3">
    <source>
        <dbReference type="ARBA" id="ARBA00022490"/>
    </source>
</evidence>
<keyword evidence="7 13" id="KW-0540">Nuclease</keyword>
<evidence type="ECO:0000313" key="17">
    <source>
        <dbReference type="Proteomes" id="UP000182015"/>
    </source>
</evidence>
<dbReference type="InterPro" id="IPR004805">
    <property type="entry name" value="DnaE2/DnaE/PolC"/>
</dbReference>
<dbReference type="SMART" id="SM00479">
    <property type="entry name" value="EXOIII"/>
    <property type="match status" value="1"/>
</dbReference>
<accession>A0A1L8MKW6</accession>
<dbReference type="Pfam" id="PF14480">
    <property type="entry name" value="DNA_pol3_a_NI"/>
    <property type="match status" value="1"/>
</dbReference>
<proteinExistence type="inferred from homology"/>
<dbReference type="SUPFAM" id="SSF89550">
    <property type="entry name" value="PHP domain-like"/>
    <property type="match status" value="1"/>
</dbReference>
<protein>
    <recommendedName>
        <fullName evidence="12 13">DNA polymerase III PolC-type</fullName>
        <shortName evidence="13">PolIII</shortName>
        <ecNumber evidence="2 13">2.7.7.7</ecNumber>
    </recommendedName>
</protein>
<dbReference type="GO" id="GO:0005737">
    <property type="term" value="C:cytoplasm"/>
    <property type="evidence" value="ECO:0007669"/>
    <property type="project" value="UniProtKB-SubCell"/>
</dbReference>
<dbReference type="PANTHER" id="PTHR32294:SF5">
    <property type="entry name" value="DNA POLYMERASE III POLC-TYPE"/>
    <property type="match status" value="1"/>
</dbReference>
<comment type="similarity">
    <text evidence="13">Belongs to the DNA polymerase type-C family. PolC subfamily.</text>
</comment>
<keyword evidence="3 13" id="KW-0963">Cytoplasm</keyword>
<dbReference type="STRING" id="1856638.A9Q68_09430"/>
<dbReference type="SMART" id="SM00481">
    <property type="entry name" value="POLIIIAc"/>
    <property type="match status" value="1"/>
</dbReference>
<dbReference type="Pfam" id="PF11490">
    <property type="entry name" value="DNA_pol3_a_NII"/>
    <property type="match status" value="1"/>
</dbReference>
<keyword evidence="4 13" id="KW-0808">Transferase</keyword>
<dbReference type="Pfam" id="PF00929">
    <property type="entry name" value="RNase_T"/>
    <property type="match status" value="1"/>
</dbReference>
<dbReference type="OrthoDB" id="9804290at2"/>
<dbReference type="InterPro" id="IPR003141">
    <property type="entry name" value="Pol/His_phosphatase_N"/>
</dbReference>
<dbReference type="NCBIfam" id="NF001688">
    <property type="entry name" value="PRK00448.1"/>
    <property type="match status" value="1"/>
</dbReference>
<dbReference type="Gene3D" id="3.20.20.140">
    <property type="entry name" value="Metal-dependent hydrolases"/>
    <property type="match status" value="1"/>
</dbReference>
<dbReference type="PANTHER" id="PTHR32294">
    <property type="entry name" value="DNA POLYMERASE III SUBUNIT ALPHA"/>
    <property type="match status" value="1"/>
</dbReference>
<dbReference type="InterPro" id="IPR029460">
    <property type="entry name" value="DNAPol_HHH"/>
</dbReference>
<evidence type="ECO:0000313" key="16">
    <source>
        <dbReference type="EMBL" id="OJF71393.1"/>
    </source>
</evidence>
<dbReference type="InterPro" id="IPR006308">
    <property type="entry name" value="Pol_III_a_PolC-type_gram_pos"/>
</dbReference>
<evidence type="ECO:0000256" key="10">
    <source>
        <dbReference type="ARBA" id="ARBA00022932"/>
    </source>
</evidence>
<dbReference type="InterPro" id="IPR036397">
    <property type="entry name" value="RNaseH_sf"/>
</dbReference>
<comment type="caution">
    <text evidence="16">The sequence shown here is derived from an EMBL/GenBank/DDBJ whole genome shotgun (WGS) entry which is preliminary data.</text>
</comment>
<dbReference type="GO" id="GO:0008408">
    <property type="term" value="F:3'-5' exonuclease activity"/>
    <property type="evidence" value="ECO:0007669"/>
    <property type="project" value="UniProtKB-UniRule"/>
</dbReference>
<dbReference type="Gene3D" id="1.10.150.870">
    <property type="match status" value="1"/>
</dbReference>
<keyword evidence="9 13" id="KW-0269">Exonuclease</keyword>
<dbReference type="GO" id="GO:0003677">
    <property type="term" value="F:DNA binding"/>
    <property type="evidence" value="ECO:0007669"/>
    <property type="project" value="UniProtKB-UniRule"/>
</dbReference>
<evidence type="ECO:0000256" key="4">
    <source>
        <dbReference type="ARBA" id="ARBA00022679"/>
    </source>
</evidence>
<dbReference type="Gene3D" id="1.10.150.700">
    <property type="entry name" value="PolC, middle finger domain"/>
    <property type="match status" value="1"/>
</dbReference>
<dbReference type="InterPro" id="IPR040982">
    <property type="entry name" value="DNA_pol3_finger"/>
</dbReference>
<dbReference type="InterPro" id="IPR012340">
    <property type="entry name" value="NA-bd_OB-fold"/>
</dbReference>
<dbReference type="Gene3D" id="6.10.140.1510">
    <property type="match status" value="1"/>
</dbReference>
<evidence type="ECO:0000256" key="8">
    <source>
        <dbReference type="ARBA" id="ARBA00022801"/>
    </source>
</evidence>
<dbReference type="Gene3D" id="2.40.50.140">
    <property type="entry name" value="Nucleic acid-binding proteins"/>
    <property type="match status" value="1"/>
</dbReference>
<evidence type="ECO:0000256" key="2">
    <source>
        <dbReference type="ARBA" id="ARBA00012417"/>
    </source>
</evidence>
<evidence type="ECO:0000256" key="13">
    <source>
        <dbReference type="HAMAP-Rule" id="MF_00356"/>
    </source>
</evidence>
<dbReference type="GO" id="GO:0003887">
    <property type="term" value="F:DNA-directed DNA polymerase activity"/>
    <property type="evidence" value="ECO:0007669"/>
    <property type="project" value="UniProtKB-UniRule"/>
</dbReference>
<dbReference type="InterPro" id="IPR016195">
    <property type="entry name" value="Pol/histidinol_Pase-like"/>
</dbReference>
<dbReference type="RefSeq" id="WP_071794456.1">
    <property type="nucleotide sequence ID" value="NZ_LZDD01000003.1"/>
</dbReference>
<keyword evidence="10 13" id="KW-0239">DNA-directed DNA polymerase</keyword>
<evidence type="ECO:0000256" key="5">
    <source>
        <dbReference type="ARBA" id="ARBA00022695"/>
    </source>
</evidence>
<keyword evidence="8 13" id="KW-0378">Hydrolase</keyword>
<dbReference type="InterPro" id="IPR024754">
    <property type="entry name" value="DNA_PolC-like_N_II"/>
</dbReference>
<comment type="function">
    <text evidence="1 13">Required for replicative DNA synthesis. This DNA polymerase also exhibits 3' to 5' exonuclease activity.</text>
</comment>
<dbReference type="HAMAP" id="MF_00356">
    <property type="entry name" value="DNApol_PolC"/>
    <property type="match status" value="1"/>
</dbReference>
<evidence type="ECO:0000256" key="9">
    <source>
        <dbReference type="ARBA" id="ARBA00022839"/>
    </source>
</evidence>
<dbReference type="InterPro" id="IPR011708">
    <property type="entry name" value="DNA_pol3_alpha_NTPase_dom"/>
</dbReference>
<evidence type="ECO:0000256" key="6">
    <source>
        <dbReference type="ARBA" id="ARBA00022705"/>
    </source>
</evidence>
<dbReference type="Pfam" id="PF07733">
    <property type="entry name" value="DNA_pol3_alpha"/>
    <property type="match status" value="2"/>
</dbReference>
<dbReference type="CDD" id="cd04484">
    <property type="entry name" value="polC_OBF"/>
    <property type="match status" value="1"/>
</dbReference>
<dbReference type="Pfam" id="PF14579">
    <property type="entry name" value="HHH_6"/>
    <property type="match status" value="1"/>
</dbReference>
<dbReference type="Proteomes" id="UP000182015">
    <property type="component" value="Unassembled WGS sequence"/>
</dbReference>
<dbReference type="SUPFAM" id="SSF53098">
    <property type="entry name" value="Ribonuclease H-like"/>
    <property type="match status" value="1"/>
</dbReference>
<name>A0A1L8MKW6_9STRE</name>
<dbReference type="CDD" id="cd07435">
    <property type="entry name" value="PHP_PolIIIA_POLC"/>
    <property type="match status" value="1"/>
</dbReference>
<keyword evidence="6 13" id="KW-0235">DNA replication</keyword>
<dbReference type="EMBL" id="LZDD01000003">
    <property type="protein sequence ID" value="OJF71393.1"/>
    <property type="molecule type" value="Genomic_DNA"/>
</dbReference>
<evidence type="ECO:0000256" key="11">
    <source>
        <dbReference type="ARBA" id="ARBA00049244"/>
    </source>
</evidence>
<reference evidence="17" key="1">
    <citation type="submission" date="2016-06" db="EMBL/GenBank/DDBJ databases">
        <authorList>
            <person name="de Vries S.P.W."/>
            <person name="Hadjirin N.F."/>
            <person name="Lay E.M."/>
            <person name="Zadoks R.N."/>
            <person name="Peacock S.J."/>
            <person name="Parkhill J."/>
            <person name="Grant A.J."/>
            <person name="Mcdougall S."/>
            <person name="Holmes M.A."/>
        </authorList>
    </citation>
    <scope>NUCLEOTIDE SEQUENCE [LARGE SCALE GENOMIC DNA]</scope>
    <source>
        <strain evidence="17">NZ1587</strain>
    </source>
</reference>
<dbReference type="FunFam" id="3.30.420.10:FF:000045">
    <property type="entry name" value="3'-5' exonuclease DinG"/>
    <property type="match status" value="1"/>
</dbReference>
<organism evidence="16 17">
    <name type="scientific">Streptococcus bovimastitidis</name>
    <dbReference type="NCBI Taxonomy" id="1856638"/>
    <lineage>
        <taxon>Bacteria</taxon>
        <taxon>Bacillati</taxon>
        <taxon>Bacillota</taxon>
        <taxon>Bacilli</taxon>
        <taxon>Lactobacillales</taxon>
        <taxon>Streptococcaceae</taxon>
        <taxon>Streptococcus</taxon>
    </lineage>
</organism>
<dbReference type="InterPro" id="IPR004013">
    <property type="entry name" value="PHP_dom"/>
</dbReference>
<evidence type="ECO:0000259" key="15">
    <source>
        <dbReference type="SMART" id="SM00481"/>
    </source>
</evidence>
<comment type="catalytic activity">
    <reaction evidence="11 13">
        <text>DNA(n) + a 2'-deoxyribonucleoside 5'-triphosphate = DNA(n+1) + diphosphate</text>
        <dbReference type="Rhea" id="RHEA:22508"/>
        <dbReference type="Rhea" id="RHEA-COMP:17339"/>
        <dbReference type="Rhea" id="RHEA-COMP:17340"/>
        <dbReference type="ChEBI" id="CHEBI:33019"/>
        <dbReference type="ChEBI" id="CHEBI:61560"/>
        <dbReference type="ChEBI" id="CHEBI:173112"/>
        <dbReference type="EC" id="2.7.7.7"/>
    </reaction>
</comment>
<dbReference type="EC" id="2.7.7.7" evidence="2 13"/>
<gene>
    <name evidence="13 16" type="primary">polC</name>
    <name evidence="16" type="ORF">A9Q68_09430</name>
</gene>
<dbReference type="NCBIfam" id="TIGR00573">
    <property type="entry name" value="dnaq"/>
    <property type="match status" value="1"/>
</dbReference>